<proteinExistence type="predicted"/>
<reference evidence="1" key="1">
    <citation type="submission" date="2023-07" db="EMBL/GenBank/DDBJ databases">
        <title>Degradation of tert-butanol by M. austroafricanum TBA100.</title>
        <authorList>
            <person name="Helbich S."/>
            <person name="Vainshtein Y."/>
        </authorList>
    </citation>
    <scope>NUCLEOTIDE SEQUENCE</scope>
    <source>
        <strain evidence="1">TBA100</strain>
    </source>
</reference>
<name>A0ABT8HH92_MYCAO</name>
<dbReference type="EMBL" id="JAUHTC010000066">
    <property type="protein sequence ID" value="MDN4520121.1"/>
    <property type="molecule type" value="Genomic_DNA"/>
</dbReference>
<evidence type="ECO:0000313" key="2">
    <source>
        <dbReference type="Proteomes" id="UP001172687"/>
    </source>
</evidence>
<gene>
    <name evidence="1" type="ORF">QYF68_20195</name>
</gene>
<comment type="caution">
    <text evidence="1">The sequence shown here is derived from an EMBL/GenBank/DDBJ whole genome shotgun (WGS) entry which is preliminary data.</text>
</comment>
<organism evidence="1 2">
    <name type="scientific">Mycolicibacterium austroafricanum</name>
    <name type="common">Mycobacterium austroafricanum</name>
    <dbReference type="NCBI Taxonomy" id="39687"/>
    <lineage>
        <taxon>Bacteria</taxon>
        <taxon>Bacillati</taxon>
        <taxon>Actinomycetota</taxon>
        <taxon>Actinomycetes</taxon>
        <taxon>Mycobacteriales</taxon>
        <taxon>Mycobacteriaceae</taxon>
        <taxon>Mycolicibacterium</taxon>
    </lineage>
</organism>
<dbReference type="RefSeq" id="WP_011780129.1">
    <property type="nucleotide sequence ID" value="NZ_CP070380.1"/>
</dbReference>
<accession>A0ABT8HH92</accession>
<dbReference type="Proteomes" id="UP001172687">
    <property type="component" value="Unassembled WGS sequence"/>
</dbReference>
<protein>
    <submittedName>
        <fullName evidence="1">Uncharacterized protein</fullName>
    </submittedName>
</protein>
<keyword evidence="2" id="KW-1185">Reference proteome</keyword>
<evidence type="ECO:0000313" key="1">
    <source>
        <dbReference type="EMBL" id="MDN4520121.1"/>
    </source>
</evidence>
<sequence length="73" mass="8399">MQMWIQLQGHEEDEQFSDTATYELHSSGVLEVTIGSDVRLYSPAYWQAVTIDTRPADEREKSAKPVDADLKWQ</sequence>